<name>A0ABR3KIV3_TRISP</name>
<comment type="caution">
    <text evidence="1">The sequence shown here is derived from an EMBL/GenBank/DDBJ whole genome shotgun (WGS) entry which is preliminary data.</text>
</comment>
<evidence type="ECO:0000313" key="1">
    <source>
        <dbReference type="EMBL" id="KAL1236922.1"/>
    </source>
</evidence>
<keyword evidence="2" id="KW-1185">Reference proteome</keyword>
<evidence type="ECO:0000313" key="2">
    <source>
        <dbReference type="Proteomes" id="UP001558632"/>
    </source>
</evidence>
<proteinExistence type="predicted"/>
<protein>
    <submittedName>
        <fullName evidence="1">C6 finger domain transcription factor nscR</fullName>
    </submittedName>
</protein>
<dbReference type="EMBL" id="JBEUSY010000358">
    <property type="protein sequence ID" value="KAL1236922.1"/>
    <property type="molecule type" value="Genomic_DNA"/>
</dbReference>
<gene>
    <name evidence="1" type="ORF">TSPI_08608</name>
</gene>
<dbReference type="Proteomes" id="UP001558632">
    <property type="component" value="Unassembled WGS sequence"/>
</dbReference>
<reference evidence="1 2" key="1">
    <citation type="submission" date="2024-07" db="EMBL/GenBank/DDBJ databases">
        <title>Enhanced genomic and transcriptomic resources for Trichinella pseudospiralis and T. spiralis underpin the discovery of pronounced molecular differences between stages and species.</title>
        <authorList>
            <person name="Pasi K.K."/>
            <person name="La Rosa G."/>
            <person name="Gomez-Morales M.A."/>
            <person name="Tosini F."/>
            <person name="Sumanam S."/>
            <person name="Young N.D."/>
            <person name="Chang B.C."/>
            <person name="Robin G.B."/>
        </authorList>
    </citation>
    <scope>NUCLEOTIDE SEQUENCE [LARGE SCALE GENOMIC DNA]</scope>
    <source>
        <strain evidence="1">ISS534</strain>
    </source>
</reference>
<organism evidence="1 2">
    <name type="scientific">Trichinella spiralis</name>
    <name type="common">Trichina worm</name>
    <dbReference type="NCBI Taxonomy" id="6334"/>
    <lineage>
        <taxon>Eukaryota</taxon>
        <taxon>Metazoa</taxon>
        <taxon>Ecdysozoa</taxon>
        <taxon>Nematoda</taxon>
        <taxon>Enoplea</taxon>
        <taxon>Dorylaimia</taxon>
        <taxon>Trichinellida</taxon>
        <taxon>Trichinellidae</taxon>
        <taxon>Trichinella</taxon>
    </lineage>
</organism>
<accession>A0ABR3KIV3</accession>
<sequence length="83" mass="9620">MDERRDRPSTVSVCNLEQNASQLERTQSIQEFRSVYLPVGEEFAQPRGIDDEFKNKRIVIGCWVAFFLGPFKRCMSYPSHCAC</sequence>